<evidence type="ECO:0000313" key="1">
    <source>
        <dbReference type="EMBL" id="SOC55296.1"/>
    </source>
</evidence>
<proteinExistence type="predicted"/>
<organism evidence="1 3">
    <name type="scientific">Chromohalobacter canadensis</name>
    <dbReference type="NCBI Taxonomy" id="141389"/>
    <lineage>
        <taxon>Bacteria</taxon>
        <taxon>Pseudomonadati</taxon>
        <taxon>Pseudomonadota</taxon>
        <taxon>Gammaproteobacteria</taxon>
        <taxon>Oceanospirillales</taxon>
        <taxon>Halomonadaceae</taxon>
        <taxon>Chromohalobacter</taxon>
    </lineage>
</organism>
<keyword evidence="4" id="KW-1185">Reference proteome</keyword>
<evidence type="ECO:0000313" key="4">
    <source>
        <dbReference type="Proteomes" id="UP001321908"/>
    </source>
</evidence>
<dbReference type="AlphaFoldDB" id="A0A285VPY5"/>
<dbReference type="RefSeq" id="WP_179703053.1">
    <property type="nucleotide sequence ID" value="NZ_CP140151.1"/>
</dbReference>
<dbReference type="Proteomes" id="UP000219023">
    <property type="component" value="Unassembled WGS sequence"/>
</dbReference>
<reference evidence="1 3" key="1">
    <citation type="submission" date="2017-08" db="EMBL/GenBank/DDBJ databases">
        <authorList>
            <person name="de Groot N.N."/>
        </authorList>
    </citation>
    <scope>NUCLEOTIDE SEQUENCE [LARGE SCALE GENOMIC DNA]</scope>
    <source>
        <strain evidence="1 3">USBA 855</strain>
    </source>
</reference>
<evidence type="ECO:0000313" key="3">
    <source>
        <dbReference type="Proteomes" id="UP000219023"/>
    </source>
</evidence>
<dbReference type="EMBL" id="OBQJ01000005">
    <property type="protein sequence ID" value="SOC55296.1"/>
    <property type="molecule type" value="Genomic_DNA"/>
</dbReference>
<sequence length="57" mass="6423">MFLIEQRDDERTIECPACSASETINDDERLQAFEERHAEDGMQYRCLECGASGPASP</sequence>
<name>A0A285VPY5_9GAMM</name>
<gene>
    <name evidence="1" type="ORF">SAMN05421509_10566</name>
    <name evidence="2" type="ORF">SR908_01560</name>
</gene>
<reference evidence="2 4" key="2">
    <citation type="submission" date="2023-11" db="EMBL/GenBank/DDBJ databases">
        <title>MicrobeMod: A computational toolkit for identifying prokaryotic methylation and restriction-modification with nanopore sequencing.</title>
        <authorList>
            <person name="Crits-Christoph A."/>
            <person name="Kang S.C."/>
            <person name="Lee H."/>
            <person name="Ostrov N."/>
        </authorList>
    </citation>
    <scope>NUCLEOTIDE SEQUENCE [LARGE SCALE GENOMIC DNA]</scope>
    <source>
        <strain evidence="2 4">ATCC 43984</strain>
    </source>
</reference>
<evidence type="ECO:0000313" key="2">
    <source>
        <dbReference type="EMBL" id="WQH09376.1"/>
    </source>
</evidence>
<accession>A0A285VPY5</accession>
<dbReference type="EMBL" id="CP140151">
    <property type="protein sequence ID" value="WQH09376.1"/>
    <property type="molecule type" value="Genomic_DNA"/>
</dbReference>
<protein>
    <submittedName>
        <fullName evidence="1">Uncharacterized protein</fullName>
    </submittedName>
</protein>
<dbReference type="Proteomes" id="UP001321908">
    <property type="component" value="Chromosome"/>
</dbReference>